<dbReference type="AlphaFoldDB" id="A0A5B7IFX0"/>
<evidence type="ECO:0000256" key="1">
    <source>
        <dbReference type="SAM" id="MobiDB-lite"/>
    </source>
</evidence>
<name>A0A5B7IFX0_PORTR</name>
<reference evidence="2 3" key="1">
    <citation type="submission" date="2019-05" db="EMBL/GenBank/DDBJ databases">
        <title>Another draft genome of Portunus trituberculatus and its Hox gene families provides insights of decapod evolution.</title>
        <authorList>
            <person name="Jeong J.-H."/>
            <person name="Song I."/>
            <person name="Kim S."/>
            <person name="Choi T."/>
            <person name="Kim D."/>
            <person name="Ryu S."/>
            <person name="Kim W."/>
        </authorList>
    </citation>
    <scope>NUCLEOTIDE SEQUENCE [LARGE SCALE GENOMIC DNA]</scope>
    <source>
        <tissue evidence="2">Muscle</tissue>
    </source>
</reference>
<comment type="caution">
    <text evidence="2">The sequence shown here is derived from an EMBL/GenBank/DDBJ whole genome shotgun (WGS) entry which is preliminary data.</text>
</comment>
<organism evidence="2 3">
    <name type="scientific">Portunus trituberculatus</name>
    <name type="common">Swimming crab</name>
    <name type="synonym">Neptunus trituberculatus</name>
    <dbReference type="NCBI Taxonomy" id="210409"/>
    <lineage>
        <taxon>Eukaryota</taxon>
        <taxon>Metazoa</taxon>
        <taxon>Ecdysozoa</taxon>
        <taxon>Arthropoda</taxon>
        <taxon>Crustacea</taxon>
        <taxon>Multicrustacea</taxon>
        <taxon>Malacostraca</taxon>
        <taxon>Eumalacostraca</taxon>
        <taxon>Eucarida</taxon>
        <taxon>Decapoda</taxon>
        <taxon>Pleocyemata</taxon>
        <taxon>Brachyura</taxon>
        <taxon>Eubrachyura</taxon>
        <taxon>Portunoidea</taxon>
        <taxon>Portunidae</taxon>
        <taxon>Portuninae</taxon>
        <taxon>Portunus</taxon>
    </lineage>
</organism>
<dbReference type="Proteomes" id="UP000324222">
    <property type="component" value="Unassembled WGS sequence"/>
</dbReference>
<gene>
    <name evidence="2" type="ORF">E2C01_074053</name>
</gene>
<keyword evidence="3" id="KW-1185">Reference proteome</keyword>
<sequence length="101" mass="10873">MNHAGLSMNPLTIAVNHSGLLSVLQEVNSSGSVPEAPPEMTGNTKIDIVSVIVTGNCNKIIEKKKKCCLKNKRQAMLGRTREQGRGRRSGKQVVGGHLHDT</sequence>
<protein>
    <submittedName>
        <fullName evidence="2">Uncharacterized protein</fullName>
    </submittedName>
</protein>
<dbReference type="EMBL" id="VSRR010051363">
    <property type="protein sequence ID" value="MPC79524.1"/>
    <property type="molecule type" value="Genomic_DNA"/>
</dbReference>
<proteinExistence type="predicted"/>
<evidence type="ECO:0000313" key="2">
    <source>
        <dbReference type="EMBL" id="MPC79524.1"/>
    </source>
</evidence>
<evidence type="ECO:0000313" key="3">
    <source>
        <dbReference type="Proteomes" id="UP000324222"/>
    </source>
</evidence>
<accession>A0A5B7IFX0</accession>
<feature type="region of interest" description="Disordered" evidence="1">
    <location>
        <begin position="77"/>
        <end position="101"/>
    </location>
</feature>